<protein>
    <submittedName>
        <fullName evidence="2">Uncharacterized protein</fullName>
    </submittedName>
</protein>
<feature type="compositionally biased region" description="Basic residues" evidence="1">
    <location>
        <begin position="1"/>
        <end position="10"/>
    </location>
</feature>
<name>A0A7X0YKT0_9LIST</name>
<gene>
    <name evidence="2" type="ORF">HCB06_05585</name>
</gene>
<feature type="region of interest" description="Disordered" evidence="1">
    <location>
        <begin position="1"/>
        <end position="27"/>
    </location>
</feature>
<reference evidence="2 3" key="1">
    <citation type="submission" date="2020-03" db="EMBL/GenBank/DDBJ databases">
        <title>Soil Listeria distribution.</title>
        <authorList>
            <person name="Liao J."/>
            <person name="Wiedmann M."/>
        </authorList>
    </citation>
    <scope>NUCLEOTIDE SEQUENCE [LARGE SCALE GENOMIC DNA]</scope>
    <source>
        <strain evidence="2 3">FSL L7-0360</strain>
    </source>
</reference>
<evidence type="ECO:0000313" key="2">
    <source>
        <dbReference type="EMBL" id="MBC2116087.1"/>
    </source>
</evidence>
<organism evidence="2 3">
    <name type="scientific">Listeria booriae</name>
    <dbReference type="NCBI Taxonomy" id="1552123"/>
    <lineage>
        <taxon>Bacteria</taxon>
        <taxon>Bacillati</taxon>
        <taxon>Bacillota</taxon>
        <taxon>Bacilli</taxon>
        <taxon>Bacillales</taxon>
        <taxon>Listeriaceae</taxon>
        <taxon>Listeria</taxon>
    </lineage>
</organism>
<proteinExistence type="predicted"/>
<dbReference type="Proteomes" id="UP000529446">
    <property type="component" value="Unassembled WGS sequence"/>
</dbReference>
<dbReference type="EMBL" id="JAARXI010000003">
    <property type="protein sequence ID" value="MBC2116087.1"/>
    <property type="molecule type" value="Genomic_DNA"/>
</dbReference>
<evidence type="ECO:0000256" key="1">
    <source>
        <dbReference type="SAM" id="MobiDB-lite"/>
    </source>
</evidence>
<accession>A0A7X0YKT0</accession>
<dbReference type="AlphaFoldDB" id="A0A7X0YKT0"/>
<feature type="compositionally biased region" description="Basic and acidic residues" evidence="1">
    <location>
        <begin position="17"/>
        <end position="27"/>
    </location>
</feature>
<dbReference type="RefSeq" id="WP_185535235.1">
    <property type="nucleotide sequence ID" value="NZ_JAARXI010000003.1"/>
</dbReference>
<evidence type="ECO:0000313" key="3">
    <source>
        <dbReference type="Proteomes" id="UP000529446"/>
    </source>
</evidence>
<comment type="caution">
    <text evidence="2">The sequence shown here is derived from an EMBL/GenBank/DDBJ whole genome shotgun (WGS) entry which is preliminary data.</text>
</comment>
<sequence>MKSNKKKPQRTKQLQKYNRETQSEVGALKKELQHTKEKLEEQLHEEISTRAGLIQLKNENDEILKHNQALKKEHQHLKTKHQAVLEEKQKLEAQLRSETDLIHQIKQTNKELSEDREAFLDILTSHKQLLEEISEEREDQQSILQQKENEIRALARERDYFKGRYEKMMNTKMMKWTGKYWTIRKKIKSHTK</sequence>